<dbReference type="EMBL" id="QSKF01000001">
    <property type="protein sequence ID" value="RHE41787.1"/>
    <property type="molecule type" value="Genomic_DNA"/>
</dbReference>
<proteinExistence type="predicted"/>
<protein>
    <submittedName>
        <fullName evidence="4">M23 family peptidase</fullName>
    </submittedName>
</protein>
<evidence type="ECO:0000256" key="2">
    <source>
        <dbReference type="SAM" id="Phobius"/>
    </source>
</evidence>
<feature type="domain" description="M23ase beta-sheet core" evidence="3">
    <location>
        <begin position="140"/>
        <end position="240"/>
    </location>
</feature>
<name>A0A414JB36_9FIRM</name>
<dbReference type="CDD" id="cd12797">
    <property type="entry name" value="M23_peptidase"/>
    <property type="match status" value="1"/>
</dbReference>
<organism evidence="4 5">
    <name type="scientific">Blautia obeum</name>
    <dbReference type="NCBI Taxonomy" id="40520"/>
    <lineage>
        <taxon>Bacteria</taxon>
        <taxon>Bacillati</taxon>
        <taxon>Bacillota</taxon>
        <taxon>Clostridia</taxon>
        <taxon>Lachnospirales</taxon>
        <taxon>Lachnospiraceae</taxon>
        <taxon>Blautia</taxon>
    </lineage>
</organism>
<dbReference type="InterPro" id="IPR011055">
    <property type="entry name" value="Dup_hybrid_motif"/>
</dbReference>
<feature type="transmembrane region" description="Helical" evidence="2">
    <location>
        <begin position="6"/>
        <end position="24"/>
    </location>
</feature>
<dbReference type="InterPro" id="IPR016047">
    <property type="entry name" value="M23ase_b-sheet_dom"/>
</dbReference>
<dbReference type="GO" id="GO:0004222">
    <property type="term" value="F:metalloendopeptidase activity"/>
    <property type="evidence" value="ECO:0007669"/>
    <property type="project" value="TreeGrafter"/>
</dbReference>
<keyword evidence="1" id="KW-0732">Signal</keyword>
<dbReference type="Proteomes" id="UP000283745">
    <property type="component" value="Unassembled WGS sequence"/>
</dbReference>
<dbReference type="PANTHER" id="PTHR21666">
    <property type="entry name" value="PEPTIDASE-RELATED"/>
    <property type="match status" value="1"/>
</dbReference>
<evidence type="ECO:0000259" key="3">
    <source>
        <dbReference type="Pfam" id="PF01551"/>
    </source>
</evidence>
<keyword evidence="2" id="KW-1133">Transmembrane helix</keyword>
<comment type="caution">
    <text evidence="4">The sequence shown here is derived from an EMBL/GenBank/DDBJ whole genome shotgun (WGS) entry which is preliminary data.</text>
</comment>
<dbReference type="Pfam" id="PF01551">
    <property type="entry name" value="Peptidase_M23"/>
    <property type="match status" value="1"/>
</dbReference>
<accession>A0A414JB36</accession>
<sequence length="269" mass="30809">MKSSRLFFLLILFIINCFILVWLIQDRSHVSGLTATTCNSDEFREQFLSPSLYKELSKTTYPGHSFAELLTTTMLDGDFFPKNVSANAAPYLKYKRDEFLLLEKYYEMIWSDLKYFPVANTVVFFEDSWLAPRSYGGERRHEGTDIFASRNISNYYPIISITDGIIEQKGWLPLGGYRIGIRSESGAYFYYAHLASYEPELTVGDTVSAGDILGFMGNTGYGEEGTAGKFPVHLHLGIYISTPYTSEMSVNPYHILYILRKNIRKYTYS</sequence>
<evidence type="ECO:0000256" key="1">
    <source>
        <dbReference type="ARBA" id="ARBA00022729"/>
    </source>
</evidence>
<dbReference type="AlphaFoldDB" id="A0A414JB36"/>
<dbReference type="InterPro" id="IPR050570">
    <property type="entry name" value="Cell_wall_metabolism_enzyme"/>
</dbReference>
<dbReference type="RefSeq" id="WP_118048744.1">
    <property type="nucleotide sequence ID" value="NZ_CABJFK010000001.1"/>
</dbReference>
<reference evidence="4 5" key="1">
    <citation type="submission" date="2018-08" db="EMBL/GenBank/DDBJ databases">
        <title>A genome reference for cultivated species of the human gut microbiota.</title>
        <authorList>
            <person name="Zou Y."/>
            <person name="Xue W."/>
            <person name="Luo G."/>
        </authorList>
    </citation>
    <scope>NUCLEOTIDE SEQUENCE [LARGE SCALE GENOMIC DNA]</scope>
    <source>
        <strain evidence="4 5">AM28-23</strain>
    </source>
</reference>
<evidence type="ECO:0000313" key="4">
    <source>
        <dbReference type="EMBL" id="RHE41787.1"/>
    </source>
</evidence>
<dbReference type="SUPFAM" id="SSF51261">
    <property type="entry name" value="Duplicated hybrid motif"/>
    <property type="match status" value="1"/>
</dbReference>
<keyword evidence="2" id="KW-0472">Membrane</keyword>
<gene>
    <name evidence="4" type="ORF">DW740_00240</name>
</gene>
<dbReference type="Gene3D" id="2.70.70.10">
    <property type="entry name" value="Glucose Permease (Domain IIA)"/>
    <property type="match status" value="1"/>
</dbReference>
<evidence type="ECO:0000313" key="5">
    <source>
        <dbReference type="Proteomes" id="UP000283745"/>
    </source>
</evidence>
<dbReference type="PANTHER" id="PTHR21666:SF289">
    <property type="entry name" value="L-ALA--D-GLU ENDOPEPTIDASE"/>
    <property type="match status" value="1"/>
</dbReference>
<keyword evidence="2" id="KW-0812">Transmembrane</keyword>